<dbReference type="Proteomes" id="UP000179807">
    <property type="component" value="Unassembled WGS sequence"/>
</dbReference>
<name>A0A1J4K1Y3_9EUKA</name>
<reference evidence="10" key="1">
    <citation type="submission" date="2016-10" db="EMBL/GenBank/DDBJ databases">
        <authorList>
            <person name="Benchimol M."/>
            <person name="Almeida L.G."/>
            <person name="Vasconcelos A.T."/>
            <person name="Perreira-Neves A."/>
            <person name="Rosa I.A."/>
            <person name="Tasca T."/>
            <person name="Bogo M.R."/>
            <person name="de Souza W."/>
        </authorList>
    </citation>
    <scope>NUCLEOTIDE SEQUENCE [LARGE SCALE GENOMIC DNA]</scope>
    <source>
        <strain evidence="10">K</strain>
    </source>
</reference>
<feature type="coiled-coil region" evidence="8">
    <location>
        <begin position="361"/>
        <end position="388"/>
    </location>
</feature>
<feature type="coiled-coil region" evidence="8">
    <location>
        <begin position="137"/>
        <end position="228"/>
    </location>
</feature>
<dbReference type="OrthoDB" id="1902038at2759"/>
<keyword evidence="3 8" id="KW-0175">Coiled coil</keyword>
<dbReference type="PANTHER" id="PTHR15504">
    <property type="entry name" value="NASOPHARYNGEAL EPITHELIUM SPECIFIC PROTEIN 1"/>
    <property type="match status" value="1"/>
</dbReference>
<dbReference type="AlphaFoldDB" id="A0A1J4K1Y3"/>
<evidence type="ECO:0000259" key="9">
    <source>
        <dbReference type="Pfam" id="PF13868"/>
    </source>
</evidence>
<dbReference type="Pfam" id="PF13868">
    <property type="entry name" value="TPH"/>
    <property type="match status" value="1"/>
</dbReference>
<accession>A0A1J4K1Y3</accession>
<dbReference type="PANTHER" id="PTHR15504:SF0">
    <property type="entry name" value="CILIA- AND FLAGELLA-ASSOCIATED PROTEIN 45"/>
    <property type="match status" value="1"/>
</dbReference>
<evidence type="ECO:0000313" key="10">
    <source>
        <dbReference type="EMBL" id="OHT03748.1"/>
    </source>
</evidence>
<dbReference type="GeneID" id="94827887"/>
<evidence type="ECO:0000256" key="8">
    <source>
        <dbReference type="SAM" id="Coils"/>
    </source>
</evidence>
<comment type="similarity">
    <text evidence="6">Belongs to the CFAP45 family.</text>
</comment>
<gene>
    <name evidence="10" type="ORF">TRFO_06588</name>
</gene>
<dbReference type="GO" id="GO:0031514">
    <property type="term" value="C:motile cilium"/>
    <property type="evidence" value="ECO:0007669"/>
    <property type="project" value="UniProtKB-SubCell"/>
</dbReference>
<evidence type="ECO:0000256" key="6">
    <source>
        <dbReference type="ARBA" id="ARBA00034116"/>
    </source>
</evidence>
<evidence type="ECO:0000256" key="2">
    <source>
        <dbReference type="ARBA" id="ARBA00022846"/>
    </source>
</evidence>
<evidence type="ECO:0000256" key="3">
    <source>
        <dbReference type="ARBA" id="ARBA00023054"/>
    </source>
</evidence>
<sequence length="407" mass="48760">METINTKRTKYITPELSPNTRLRTRSCLATVEDKDFALKVAETKANEDLDEIKTINSLMVAAEARTIRDQQLIENVEIKKREIEEKKRWDERLETNRLTALNLYDERERTLREQRIKGRRIIETQIEEHKINAILEAERKDRELKALMAQNAAIAEEERRILMEKKKRQQDFLHDCLQANEAQKRRRLEAREREKEEAQMVIEVAAQKALAEEALEAERAAQKALKEREIDSIRKKQQRAIDTKAMRDETMAIKVQKEKDQLAREREERDKKKIEDMKVIVAKERKEMIEIHKEMVEEQKRKDMEIHRQMMERNRIARQKAREEYQRKLAIDAEYRSELKDDMEARWEATRINPLKKIEEARVAREANEEYLAKIERLREEKLNKLRAKGVPDKYLVDIQALKWEIK</sequence>
<evidence type="ECO:0000256" key="7">
    <source>
        <dbReference type="ARBA" id="ARBA00034142"/>
    </source>
</evidence>
<comment type="subcellular location">
    <subcellularLocation>
        <location evidence="1">Cell projection</location>
        <location evidence="1">Cilium</location>
        <location evidence="1">Flagellum</location>
    </subcellularLocation>
</comment>
<dbReference type="InterPro" id="IPR033253">
    <property type="entry name" value="CFAP45"/>
</dbReference>
<keyword evidence="4" id="KW-0969">Cilium</keyword>
<proteinExistence type="inferred from homology"/>
<organism evidence="10 11">
    <name type="scientific">Tritrichomonas foetus</name>
    <dbReference type="NCBI Taxonomy" id="1144522"/>
    <lineage>
        <taxon>Eukaryota</taxon>
        <taxon>Metamonada</taxon>
        <taxon>Parabasalia</taxon>
        <taxon>Tritrichomonadida</taxon>
        <taxon>Tritrichomonadidae</taxon>
        <taxon>Tritrichomonas</taxon>
    </lineage>
</organism>
<evidence type="ECO:0000313" key="11">
    <source>
        <dbReference type="Proteomes" id="UP000179807"/>
    </source>
</evidence>
<keyword evidence="2" id="KW-0282">Flagellum</keyword>
<dbReference type="RefSeq" id="XP_068356884.1">
    <property type="nucleotide sequence ID" value="XM_068493183.1"/>
</dbReference>
<dbReference type="EMBL" id="MLAK01000816">
    <property type="protein sequence ID" value="OHT03748.1"/>
    <property type="molecule type" value="Genomic_DNA"/>
</dbReference>
<feature type="domain" description="Trichohyalin-plectin-homology" evidence="9">
    <location>
        <begin position="46"/>
        <end position="393"/>
    </location>
</feature>
<evidence type="ECO:0000256" key="1">
    <source>
        <dbReference type="ARBA" id="ARBA00004230"/>
    </source>
</evidence>
<dbReference type="InterPro" id="IPR043597">
    <property type="entry name" value="TPH_dom"/>
</dbReference>
<evidence type="ECO:0000256" key="4">
    <source>
        <dbReference type="ARBA" id="ARBA00023069"/>
    </source>
</evidence>
<comment type="caution">
    <text evidence="10">The sequence shown here is derived from an EMBL/GenBank/DDBJ whole genome shotgun (WGS) entry which is preliminary data.</text>
</comment>
<protein>
    <recommendedName>
        <fullName evidence="7">Cilia- and flagella-associated protein 45</fullName>
    </recommendedName>
</protein>
<dbReference type="VEuPathDB" id="TrichDB:TRFO_06588"/>
<keyword evidence="5" id="KW-0966">Cell projection</keyword>
<keyword evidence="11" id="KW-1185">Reference proteome</keyword>
<evidence type="ECO:0000256" key="5">
    <source>
        <dbReference type="ARBA" id="ARBA00023273"/>
    </source>
</evidence>